<dbReference type="Pfam" id="PF09976">
    <property type="entry name" value="TPR_21"/>
    <property type="match status" value="1"/>
</dbReference>
<evidence type="ECO:0000313" key="12">
    <source>
        <dbReference type="Proteomes" id="UP001157439"/>
    </source>
</evidence>
<evidence type="ECO:0000256" key="9">
    <source>
        <dbReference type="SAM" id="Phobius"/>
    </source>
</evidence>
<evidence type="ECO:0000256" key="7">
    <source>
        <dbReference type="ARBA" id="ARBA00024197"/>
    </source>
</evidence>
<dbReference type="GO" id="GO:0005886">
    <property type="term" value="C:plasma membrane"/>
    <property type="evidence" value="ECO:0007669"/>
    <property type="project" value="UniProtKB-SubCell"/>
</dbReference>
<gene>
    <name evidence="11" type="ORF">GCM10007894_20220</name>
</gene>
<feature type="domain" description="Ancillary SecYEG translocon subunit/Cell division coordinator CpoB TPR" evidence="10">
    <location>
        <begin position="15"/>
        <end position="204"/>
    </location>
</feature>
<dbReference type="SUPFAM" id="SSF48452">
    <property type="entry name" value="TPR-like"/>
    <property type="match status" value="1"/>
</dbReference>
<keyword evidence="2" id="KW-1003">Cell membrane</keyword>
<dbReference type="Proteomes" id="UP001157439">
    <property type="component" value="Unassembled WGS sequence"/>
</dbReference>
<evidence type="ECO:0000256" key="4">
    <source>
        <dbReference type="ARBA" id="ARBA00022989"/>
    </source>
</evidence>
<evidence type="ECO:0000256" key="3">
    <source>
        <dbReference type="ARBA" id="ARBA00022692"/>
    </source>
</evidence>
<keyword evidence="12" id="KW-1185">Reference proteome</keyword>
<evidence type="ECO:0000256" key="8">
    <source>
        <dbReference type="ARBA" id="ARBA00024235"/>
    </source>
</evidence>
<dbReference type="RefSeq" id="WP_095498468.1">
    <property type="nucleotide sequence ID" value="NZ_BSPO01000003.1"/>
</dbReference>
<evidence type="ECO:0000259" key="10">
    <source>
        <dbReference type="Pfam" id="PF09976"/>
    </source>
</evidence>
<sequence>METYSTEEQQVEAIKKFWKDYGSSMVLGAALGLGGLFGWNYYSDYQQQKAETASAAYQQIVTSSASDAALISSAETFAADYKEPGYDALLQLLAAKAAVAAGDLDKAKAALQKVVDSKLGGGLEQVATIRMARIDAEQGNYEQALAALSQVSQPSFVGQVAEVKGDILARQGKLEQAKEAYQQALAEGGAMNGPSLQMKLDNLNVAS</sequence>
<comment type="subcellular location">
    <subcellularLocation>
        <location evidence="1">Cell membrane</location>
        <topology evidence="1">Single-pass type II membrane protein</topology>
    </subcellularLocation>
</comment>
<dbReference type="EMBL" id="BSPO01000003">
    <property type="protein sequence ID" value="GLS84045.1"/>
    <property type="molecule type" value="Genomic_DNA"/>
</dbReference>
<comment type="caution">
    <text evidence="11">The sequence shown here is derived from an EMBL/GenBank/DDBJ whole genome shotgun (WGS) entry which is preliminary data.</text>
</comment>
<reference evidence="11 12" key="1">
    <citation type="journal article" date="2014" name="Int. J. Syst. Evol. Microbiol.">
        <title>Complete genome sequence of Corynebacterium casei LMG S-19264T (=DSM 44701T), isolated from a smear-ripened cheese.</title>
        <authorList>
            <consortium name="US DOE Joint Genome Institute (JGI-PGF)"/>
            <person name="Walter F."/>
            <person name="Albersmeier A."/>
            <person name="Kalinowski J."/>
            <person name="Ruckert C."/>
        </authorList>
    </citation>
    <scope>NUCLEOTIDE SEQUENCE [LARGE SCALE GENOMIC DNA]</scope>
    <source>
        <strain evidence="11 12">NBRC 112785</strain>
    </source>
</reference>
<organism evidence="11 12">
    <name type="scientific">Paraferrimonas haliotis</name>
    <dbReference type="NCBI Taxonomy" id="2013866"/>
    <lineage>
        <taxon>Bacteria</taxon>
        <taxon>Pseudomonadati</taxon>
        <taxon>Pseudomonadota</taxon>
        <taxon>Gammaproteobacteria</taxon>
        <taxon>Alteromonadales</taxon>
        <taxon>Ferrimonadaceae</taxon>
        <taxon>Paraferrimonas</taxon>
    </lineage>
</organism>
<keyword evidence="4 9" id="KW-1133">Transmembrane helix</keyword>
<accession>A0AA37TRR2</accession>
<dbReference type="AlphaFoldDB" id="A0AA37TRR2"/>
<dbReference type="PIRSF" id="PIRSF006170">
    <property type="entry name" value="YfgM"/>
    <property type="match status" value="1"/>
</dbReference>
<evidence type="ECO:0000256" key="1">
    <source>
        <dbReference type="ARBA" id="ARBA00004401"/>
    </source>
</evidence>
<evidence type="ECO:0000256" key="6">
    <source>
        <dbReference type="ARBA" id="ARBA00023186"/>
    </source>
</evidence>
<keyword evidence="6" id="KW-0143">Chaperone</keyword>
<dbReference type="InterPro" id="IPR018704">
    <property type="entry name" value="SecYEG/CpoB_TPR"/>
</dbReference>
<dbReference type="Gene3D" id="1.25.40.10">
    <property type="entry name" value="Tetratricopeptide repeat domain"/>
    <property type="match status" value="1"/>
</dbReference>
<evidence type="ECO:0000256" key="5">
    <source>
        <dbReference type="ARBA" id="ARBA00023136"/>
    </source>
</evidence>
<comment type="similarity">
    <text evidence="7">Belongs to the YfgM family.</text>
</comment>
<feature type="transmembrane region" description="Helical" evidence="9">
    <location>
        <begin position="21"/>
        <end position="42"/>
    </location>
</feature>
<name>A0AA37TRR2_9GAMM</name>
<dbReference type="PANTHER" id="PTHR38035:SF1">
    <property type="entry name" value="ANCILLARY SECYEG TRANSLOCON SUBUNIT"/>
    <property type="match status" value="1"/>
</dbReference>
<keyword evidence="3 9" id="KW-0812">Transmembrane</keyword>
<keyword evidence="5 9" id="KW-0472">Membrane</keyword>
<dbReference type="InterPro" id="IPR011990">
    <property type="entry name" value="TPR-like_helical_dom_sf"/>
</dbReference>
<proteinExistence type="inferred from homology"/>
<evidence type="ECO:0000313" key="11">
    <source>
        <dbReference type="EMBL" id="GLS84045.1"/>
    </source>
</evidence>
<dbReference type="PANTHER" id="PTHR38035">
    <property type="entry name" value="UPF0070 PROTEIN YFGM"/>
    <property type="match status" value="1"/>
</dbReference>
<protein>
    <recommendedName>
        <fullName evidence="8">Ancillary SecYEG translocon subunit</fullName>
    </recommendedName>
</protein>
<dbReference type="GO" id="GO:0044877">
    <property type="term" value="F:protein-containing complex binding"/>
    <property type="evidence" value="ECO:0007669"/>
    <property type="project" value="InterPro"/>
</dbReference>
<dbReference type="InterPro" id="IPR026039">
    <property type="entry name" value="YfgM"/>
</dbReference>
<evidence type="ECO:0000256" key="2">
    <source>
        <dbReference type="ARBA" id="ARBA00022475"/>
    </source>
</evidence>